<proteinExistence type="predicted"/>
<keyword evidence="2" id="KW-1185">Reference proteome</keyword>
<dbReference type="AlphaFoldDB" id="A0A1E3HJ31"/>
<sequence length="275" mass="31499">MILQTHPASLILVSHIWFAITSIFQLHRVQSDFALAEPWYLLGKLLTQIKKTDLHTKKKLKDAKKEAAELREGALDAFCKLYKAFKSVEAYVNEHEKDSLFKDKVTSIHSGLGAFARALYDTNTARTTRKDKKYIDKHYLDMEKSAFSMFDYTADEKFEKNLATLLQQMQTVYLKLRQADKKRTEAWTQSKLAGLEEEKMDNSNMITEATVDDDLRSLLFPKKPERNFCGRAWDSACSWVTPSKVSTPRRFRGPTLSVKSVDPDSDSVVTEAKKA</sequence>
<dbReference type="Proteomes" id="UP000094043">
    <property type="component" value="Chromosome 8"/>
</dbReference>
<gene>
    <name evidence="1" type="ORF">L203_105914</name>
</gene>
<organism evidence="1 2">
    <name type="scientific">Cryptococcus depauperatus CBS 7841</name>
    <dbReference type="NCBI Taxonomy" id="1295531"/>
    <lineage>
        <taxon>Eukaryota</taxon>
        <taxon>Fungi</taxon>
        <taxon>Dikarya</taxon>
        <taxon>Basidiomycota</taxon>
        <taxon>Agaricomycotina</taxon>
        <taxon>Tremellomycetes</taxon>
        <taxon>Tremellales</taxon>
        <taxon>Cryptococcaceae</taxon>
        <taxon>Cryptococcus</taxon>
    </lineage>
</organism>
<reference evidence="1" key="1">
    <citation type="submission" date="2016-06" db="EMBL/GenBank/DDBJ databases">
        <authorList>
            <person name="Cuomo C."/>
            <person name="Litvintseva A."/>
            <person name="Heitman J."/>
            <person name="Chen Y."/>
            <person name="Sun S."/>
            <person name="Springer D."/>
            <person name="Dromer F."/>
            <person name="Young S."/>
            <person name="Zeng Q."/>
            <person name="Chapman S."/>
            <person name="Gujja S."/>
            <person name="Saif S."/>
            <person name="Birren B."/>
        </authorList>
    </citation>
    <scope>NUCLEOTIDE SEQUENCE</scope>
    <source>
        <strain evidence="1">CBS 7841</strain>
    </source>
</reference>
<accession>A0A1E3HJ31</accession>
<reference evidence="1" key="2">
    <citation type="journal article" date="2022" name="Elife">
        <title>Obligate sexual reproduction of a homothallic fungus closely related to the Cryptococcus pathogenic species complex.</title>
        <authorList>
            <person name="Passer A.R."/>
            <person name="Clancey S.A."/>
            <person name="Shea T."/>
            <person name="David-Palma M."/>
            <person name="Averette A.F."/>
            <person name="Boekhout T."/>
            <person name="Porcel B.M."/>
            <person name="Nowrousian M."/>
            <person name="Cuomo C.A."/>
            <person name="Sun S."/>
            <person name="Heitman J."/>
            <person name="Coelho M.A."/>
        </authorList>
    </citation>
    <scope>NUCLEOTIDE SEQUENCE</scope>
    <source>
        <strain evidence="1">CBS 7841</strain>
    </source>
</reference>
<dbReference type="GeneID" id="91090122"/>
<evidence type="ECO:0000313" key="1">
    <source>
        <dbReference type="EMBL" id="WVN90672.1"/>
    </source>
</evidence>
<name>A0A1E3HJ31_9TREE</name>
<evidence type="ECO:0000313" key="2">
    <source>
        <dbReference type="Proteomes" id="UP000094043"/>
    </source>
</evidence>
<protein>
    <submittedName>
        <fullName evidence="1">Uncharacterized protein</fullName>
    </submittedName>
</protein>
<reference evidence="1" key="3">
    <citation type="submission" date="2024-01" db="EMBL/GenBank/DDBJ databases">
        <authorList>
            <person name="Coelho M.A."/>
            <person name="David-Palma M."/>
            <person name="Shea T."/>
            <person name="Sun S."/>
            <person name="Cuomo C.A."/>
            <person name="Heitman J."/>
        </authorList>
    </citation>
    <scope>NUCLEOTIDE SEQUENCE</scope>
    <source>
        <strain evidence="1">CBS 7841</strain>
    </source>
</reference>
<dbReference type="EMBL" id="CP143791">
    <property type="protein sequence ID" value="WVN90672.1"/>
    <property type="molecule type" value="Genomic_DNA"/>
</dbReference>
<dbReference type="KEGG" id="cdep:91090122"/>
<dbReference type="RefSeq" id="XP_066071372.1">
    <property type="nucleotide sequence ID" value="XM_066215275.1"/>
</dbReference>
<dbReference type="VEuPathDB" id="FungiDB:L203_06426"/>